<dbReference type="NCBIfam" id="TIGR02589">
    <property type="entry name" value="cas_Csd2"/>
    <property type="match status" value="1"/>
</dbReference>
<keyword evidence="3" id="KW-1185">Reference proteome</keyword>
<evidence type="ECO:0000313" key="2">
    <source>
        <dbReference type="EMBL" id="THF83514.1"/>
    </source>
</evidence>
<evidence type="ECO:0000256" key="1">
    <source>
        <dbReference type="SAM" id="MobiDB-lite"/>
    </source>
</evidence>
<evidence type="ECO:0000313" key="3">
    <source>
        <dbReference type="Proteomes" id="UP000310636"/>
    </source>
</evidence>
<feature type="region of interest" description="Disordered" evidence="1">
    <location>
        <begin position="95"/>
        <end position="115"/>
    </location>
</feature>
<name>A0A4S4CC59_9BACL</name>
<dbReference type="InterPro" id="IPR013418">
    <property type="entry name" value="CRISPR-assoc_prot_Cas7/Csd2"/>
</dbReference>
<dbReference type="InterPro" id="IPR006482">
    <property type="entry name" value="Cas7_Csh2/Csh2"/>
</dbReference>
<protein>
    <submittedName>
        <fullName evidence="2">Type I-C CRISPR-associated protein Cas7/Csd2</fullName>
    </submittedName>
</protein>
<dbReference type="AlphaFoldDB" id="A0A4S4CC59"/>
<dbReference type="Proteomes" id="UP000310636">
    <property type="component" value="Unassembled WGS sequence"/>
</dbReference>
<reference evidence="2 3" key="1">
    <citation type="submission" date="2019-04" db="EMBL/GenBank/DDBJ databases">
        <title>Cohnella sp. nov. isolated from preserved vegetables.</title>
        <authorList>
            <person name="Lin S.-Y."/>
            <person name="Hung M.-H."/>
            <person name="Young C.-C."/>
        </authorList>
    </citation>
    <scope>NUCLEOTIDE SEQUENCE [LARGE SCALE GENOMIC DNA]</scope>
    <source>
        <strain evidence="2 3">CC-MHH1044</strain>
    </source>
</reference>
<dbReference type="OrthoDB" id="9776792at2"/>
<organism evidence="2 3">
    <name type="scientific">Cohnella fermenti</name>
    <dbReference type="NCBI Taxonomy" id="2565925"/>
    <lineage>
        <taxon>Bacteria</taxon>
        <taxon>Bacillati</taxon>
        <taxon>Bacillota</taxon>
        <taxon>Bacilli</taxon>
        <taxon>Bacillales</taxon>
        <taxon>Paenibacillaceae</taxon>
        <taxon>Cohnella</taxon>
    </lineage>
</organism>
<dbReference type="Pfam" id="PF05107">
    <property type="entry name" value="Cas_Cas7"/>
    <property type="match status" value="1"/>
</dbReference>
<dbReference type="CDD" id="cd09689">
    <property type="entry name" value="Cas7_I-C"/>
    <property type="match status" value="1"/>
</dbReference>
<comment type="caution">
    <text evidence="2">The sequence shown here is derived from an EMBL/GenBank/DDBJ whole genome shotgun (WGS) entry which is preliminary data.</text>
</comment>
<dbReference type="NCBIfam" id="TIGR01595">
    <property type="entry name" value="cas_CT1132"/>
    <property type="match status" value="1"/>
</dbReference>
<dbReference type="EMBL" id="SSOB01000004">
    <property type="protein sequence ID" value="THF83514.1"/>
    <property type="molecule type" value="Genomic_DNA"/>
</dbReference>
<sequence>MSEALQKRYDFILLFDVKDGNPNGDPDAGNLPRVDPETGHGLVTDVSLKRKIRNYVGLRMEDQPPYAIFVKEKSILNQTIEQAYINLDIDLNEAPADPSDGKKRNKAGQGQGKEVDRARKFMCQNFFDIRTFGAVLSTGANAGQVRGPVQLTFARSVDPVIAHEHSITRMAVTTEADAEKQGGDNRTMGRKFTVPYGLYRAHGFVSAPLANQTGFSDVDLELLWEAIENMFEHDRSATRGLMGTRRLIIFEHTSRMGNISVQKLFDAVTVSRKDENLPARDFSDYEVQINSELIPDTVNVIER</sequence>
<dbReference type="GO" id="GO:0043571">
    <property type="term" value="P:maintenance of CRISPR repeat elements"/>
    <property type="evidence" value="ECO:0007669"/>
    <property type="project" value="InterPro"/>
</dbReference>
<accession>A0A4S4CC59</accession>
<dbReference type="RefSeq" id="WP_136368670.1">
    <property type="nucleotide sequence ID" value="NZ_SSOB01000004.1"/>
</dbReference>
<gene>
    <name evidence="2" type="primary">cas7c</name>
    <name evidence="2" type="ORF">E6C55_04975</name>
</gene>
<proteinExistence type="predicted"/>